<sequence>MIKRLSIRDTNTQFDNRSLVLFAVLTLGITGATWAQSTAVPVNNDSVLVALFSQADNDADKALNAEEAKAIPALAERFSEVDGDGDGRVSEAEFMASMAPAKK</sequence>
<evidence type="ECO:0000313" key="4">
    <source>
        <dbReference type="Proteomes" id="UP000185657"/>
    </source>
</evidence>
<dbReference type="PROSITE" id="PS50222">
    <property type="entry name" value="EF_HAND_2"/>
    <property type="match status" value="1"/>
</dbReference>
<evidence type="ECO:0000259" key="1">
    <source>
        <dbReference type="PROSITE" id="PS50222"/>
    </source>
</evidence>
<protein>
    <recommendedName>
        <fullName evidence="1">EF-hand domain-containing protein</fullName>
    </recommendedName>
</protein>
<dbReference type="Proteomes" id="UP000185680">
    <property type="component" value="Chromosome"/>
</dbReference>
<dbReference type="EMBL" id="LVWD01000019">
    <property type="protein sequence ID" value="OAD41361.1"/>
    <property type="molecule type" value="Genomic_DNA"/>
</dbReference>
<dbReference type="OrthoDB" id="8914005at2"/>
<dbReference type="AlphaFoldDB" id="A0A162SXB5"/>
<gene>
    <name evidence="2" type="ORF">LPB072_00775</name>
    <name evidence="3" type="ORF">LPB72_13125</name>
</gene>
<dbReference type="Pfam" id="PF13202">
    <property type="entry name" value="EF-hand_5"/>
    <property type="match status" value="1"/>
</dbReference>
<dbReference type="InterPro" id="IPR011992">
    <property type="entry name" value="EF-hand-dom_pair"/>
</dbReference>
<dbReference type="RefSeq" id="WP_066091396.1">
    <property type="nucleotide sequence ID" value="NZ_CP017476.1"/>
</dbReference>
<dbReference type="Proteomes" id="UP000185657">
    <property type="component" value="Unassembled WGS sequence"/>
</dbReference>
<evidence type="ECO:0000313" key="2">
    <source>
        <dbReference type="EMBL" id="AOW11607.1"/>
    </source>
</evidence>
<name>A0A162SXB5_9BURK</name>
<dbReference type="SUPFAM" id="SSF47473">
    <property type="entry name" value="EF-hand"/>
    <property type="match status" value="1"/>
</dbReference>
<organism evidence="2 5">
    <name type="scientific">Hydrogenophaga crassostreae</name>
    <dbReference type="NCBI Taxonomy" id="1763535"/>
    <lineage>
        <taxon>Bacteria</taxon>
        <taxon>Pseudomonadati</taxon>
        <taxon>Pseudomonadota</taxon>
        <taxon>Betaproteobacteria</taxon>
        <taxon>Burkholderiales</taxon>
        <taxon>Comamonadaceae</taxon>
        <taxon>Hydrogenophaga</taxon>
    </lineage>
</organism>
<dbReference type="InterPro" id="IPR002048">
    <property type="entry name" value="EF_hand_dom"/>
</dbReference>
<evidence type="ECO:0000313" key="3">
    <source>
        <dbReference type="EMBL" id="OAD41361.1"/>
    </source>
</evidence>
<dbReference type="KEGG" id="hyl:LPB072_00775"/>
<reference evidence="3 4" key="1">
    <citation type="submission" date="2016-02" db="EMBL/GenBank/DDBJ databases">
        <title>Draft genome sequence of Hydrogenophaga sp. LPB0072.</title>
        <authorList>
            <person name="Shin S.-K."/>
            <person name="Yi H."/>
        </authorList>
    </citation>
    <scope>NUCLEOTIDE SEQUENCE [LARGE SCALE GENOMIC DNA]</scope>
    <source>
        <strain evidence="3 4">LPB0072</strain>
    </source>
</reference>
<dbReference type="PROSITE" id="PS00018">
    <property type="entry name" value="EF_HAND_1"/>
    <property type="match status" value="1"/>
</dbReference>
<dbReference type="STRING" id="1763535.LPB072_00775"/>
<proteinExistence type="predicted"/>
<feature type="domain" description="EF-hand" evidence="1">
    <location>
        <begin position="69"/>
        <end position="103"/>
    </location>
</feature>
<dbReference type="InterPro" id="IPR018247">
    <property type="entry name" value="EF_Hand_1_Ca_BS"/>
</dbReference>
<accession>A0A162SXB5</accession>
<dbReference type="EMBL" id="CP017476">
    <property type="protein sequence ID" value="AOW11607.1"/>
    <property type="molecule type" value="Genomic_DNA"/>
</dbReference>
<keyword evidence="4" id="KW-1185">Reference proteome</keyword>
<dbReference type="GO" id="GO:0005509">
    <property type="term" value="F:calcium ion binding"/>
    <property type="evidence" value="ECO:0007669"/>
    <property type="project" value="InterPro"/>
</dbReference>
<reference evidence="2 5" key="2">
    <citation type="submission" date="2016-10" db="EMBL/GenBank/DDBJ databases">
        <title>Hydorgenophaga sp. LPB0072 isolated from gastropod.</title>
        <authorList>
            <person name="Kim E."/>
            <person name="Yi H."/>
        </authorList>
    </citation>
    <scope>NUCLEOTIDE SEQUENCE [LARGE SCALE GENOMIC DNA]</scope>
    <source>
        <strain evidence="2 5">LPB0072</strain>
    </source>
</reference>
<evidence type="ECO:0000313" key="5">
    <source>
        <dbReference type="Proteomes" id="UP000185680"/>
    </source>
</evidence>
<dbReference type="Gene3D" id="1.10.238.10">
    <property type="entry name" value="EF-hand"/>
    <property type="match status" value="1"/>
</dbReference>